<keyword evidence="9" id="KW-1185">Reference proteome</keyword>
<evidence type="ECO:0008006" key="10">
    <source>
        <dbReference type="Google" id="ProtNLM"/>
    </source>
</evidence>
<dbReference type="GO" id="GO:0008395">
    <property type="term" value="F:steroid hydroxylase activity"/>
    <property type="evidence" value="ECO:0007669"/>
    <property type="project" value="TreeGrafter"/>
</dbReference>
<keyword evidence="7" id="KW-1133">Transmembrane helix</keyword>
<accession>A0A7R9LBE0</accession>
<dbReference type="GO" id="GO:0016705">
    <property type="term" value="F:oxidoreductase activity, acting on paired donors, with incorporation or reduction of molecular oxygen"/>
    <property type="evidence" value="ECO:0007669"/>
    <property type="project" value="InterPro"/>
</dbReference>
<evidence type="ECO:0000256" key="5">
    <source>
        <dbReference type="ARBA" id="ARBA00023004"/>
    </source>
</evidence>
<evidence type="ECO:0000313" key="9">
    <source>
        <dbReference type="Proteomes" id="UP000759131"/>
    </source>
</evidence>
<evidence type="ECO:0000256" key="6">
    <source>
        <dbReference type="ARBA" id="ARBA00023033"/>
    </source>
</evidence>
<dbReference type="Gene3D" id="1.10.630.10">
    <property type="entry name" value="Cytochrome P450"/>
    <property type="match status" value="1"/>
</dbReference>
<dbReference type="InterPro" id="IPR001128">
    <property type="entry name" value="Cyt_P450"/>
</dbReference>
<dbReference type="EMBL" id="OC875384">
    <property type="protein sequence ID" value="CAD7638422.1"/>
    <property type="molecule type" value="Genomic_DNA"/>
</dbReference>
<dbReference type="InterPro" id="IPR036396">
    <property type="entry name" value="Cyt_P450_sf"/>
</dbReference>
<dbReference type="SUPFAM" id="SSF48264">
    <property type="entry name" value="Cytochrome P450"/>
    <property type="match status" value="1"/>
</dbReference>
<feature type="transmembrane region" description="Helical" evidence="7">
    <location>
        <begin position="6"/>
        <end position="27"/>
    </location>
</feature>
<dbReference type="EMBL" id="CAJPIZ010020809">
    <property type="protein sequence ID" value="CAG2117429.1"/>
    <property type="molecule type" value="Genomic_DNA"/>
</dbReference>
<evidence type="ECO:0000256" key="7">
    <source>
        <dbReference type="SAM" id="Phobius"/>
    </source>
</evidence>
<evidence type="ECO:0000256" key="1">
    <source>
        <dbReference type="ARBA" id="ARBA00010617"/>
    </source>
</evidence>
<dbReference type="PANTHER" id="PTHR24302:SF15">
    <property type="entry name" value="FATTY-ACID PEROXYGENASE"/>
    <property type="match status" value="1"/>
</dbReference>
<name>A0A7R9LBE0_9ACAR</name>
<keyword evidence="7" id="KW-0812">Transmembrane</keyword>
<evidence type="ECO:0000256" key="2">
    <source>
        <dbReference type="ARBA" id="ARBA00022617"/>
    </source>
</evidence>
<reference evidence="8" key="1">
    <citation type="submission" date="2020-11" db="EMBL/GenBank/DDBJ databases">
        <authorList>
            <person name="Tran Van P."/>
        </authorList>
    </citation>
    <scope>NUCLEOTIDE SEQUENCE</scope>
</reference>
<organism evidence="8">
    <name type="scientific">Medioppia subpectinata</name>
    <dbReference type="NCBI Taxonomy" id="1979941"/>
    <lineage>
        <taxon>Eukaryota</taxon>
        <taxon>Metazoa</taxon>
        <taxon>Ecdysozoa</taxon>
        <taxon>Arthropoda</taxon>
        <taxon>Chelicerata</taxon>
        <taxon>Arachnida</taxon>
        <taxon>Acari</taxon>
        <taxon>Acariformes</taxon>
        <taxon>Sarcoptiformes</taxon>
        <taxon>Oribatida</taxon>
        <taxon>Brachypylina</taxon>
        <taxon>Oppioidea</taxon>
        <taxon>Oppiidae</taxon>
        <taxon>Medioppia</taxon>
    </lineage>
</organism>
<dbReference type="GO" id="GO:0020037">
    <property type="term" value="F:heme binding"/>
    <property type="evidence" value="ECO:0007669"/>
    <property type="project" value="InterPro"/>
</dbReference>
<keyword evidence="3" id="KW-0479">Metal-binding</keyword>
<keyword evidence="6" id="KW-0503">Monooxygenase</keyword>
<proteinExistence type="inferred from homology"/>
<evidence type="ECO:0000256" key="3">
    <source>
        <dbReference type="ARBA" id="ARBA00022723"/>
    </source>
</evidence>
<feature type="non-terminal residue" evidence="8">
    <location>
        <position position="164"/>
    </location>
</feature>
<dbReference type="Pfam" id="PF00067">
    <property type="entry name" value="p450"/>
    <property type="match status" value="1"/>
</dbReference>
<sequence>MPSLINTQYFWYSLAPIMAFLVTLKFVKLNRSLNYWSDRNIPGPTPIPYFGNTMSTLLKSLPYIEMNWYNTYGKIYGVYGLKRPALTVAEPALVKQILVKEFHKFRNRMPETDPNGRFVRHLFNARDDHWRRLRHIISPAFSAGKLRRLYPLIGECCDEFVAAL</sequence>
<evidence type="ECO:0000256" key="4">
    <source>
        <dbReference type="ARBA" id="ARBA00023002"/>
    </source>
</evidence>
<dbReference type="OrthoDB" id="6504953at2759"/>
<dbReference type="InterPro" id="IPR050705">
    <property type="entry name" value="Cytochrome_P450_3A"/>
</dbReference>
<keyword evidence="2" id="KW-0349">Heme</keyword>
<dbReference type="GO" id="GO:0005506">
    <property type="term" value="F:iron ion binding"/>
    <property type="evidence" value="ECO:0007669"/>
    <property type="project" value="InterPro"/>
</dbReference>
<dbReference type="Proteomes" id="UP000759131">
    <property type="component" value="Unassembled WGS sequence"/>
</dbReference>
<keyword evidence="5" id="KW-0408">Iron</keyword>
<gene>
    <name evidence="8" type="ORF">OSB1V03_LOCUS17382</name>
</gene>
<evidence type="ECO:0000313" key="8">
    <source>
        <dbReference type="EMBL" id="CAD7638422.1"/>
    </source>
</evidence>
<dbReference type="PANTHER" id="PTHR24302">
    <property type="entry name" value="CYTOCHROME P450 FAMILY 3"/>
    <property type="match status" value="1"/>
</dbReference>
<comment type="similarity">
    <text evidence="1">Belongs to the cytochrome P450 family.</text>
</comment>
<dbReference type="AlphaFoldDB" id="A0A7R9LBE0"/>
<keyword evidence="4" id="KW-0560">Oxidoreductase</keyword>
<protein>
    <recommendedName>
        <fullName evidence="10">Cytochrome P450</fullName>
    </recommendedName>
</protein>
<keyword evidence="7" id="KW-0472">Membrane</keyword>